<sequence>YIVRKSWVEKNIERLKKEKEEYFKEKKGTLVL</sequence>
<dbReference type="EMBL" id="BARU01011821">
    <property type="protein sequence ID" value="GAH33626.1"/>
    <property type="molecule type" value="Genomic_DNA"/>
</dbReference>
<proteinExistence type="predicted"/>
<accession>X1EJY1</accession>
<dbReference type="AlphaFoldDB" id="X1EJY1"/>
<gene>
    <name evidence="1" type="ORF">S03H2_22062</name>
</gene>
<feature type="non-terminal residue" evidence="1">
    <location>
        <position position="1"/>
    </location>
</feature>
<name>X1EJY1_9ZZZZ</name>
<organism evidence="1">
    <name type="scientific">marine sediment metagenome</name>
    <dbReference type="NCBI Taxonomy" id="412755"/>
    <lineage>
        <taxon>unclassified sequences</taxon>
        <taxon>metagenomes</taxon>
        <taxon>ecological metagenomes</taxon>
    </lineage>
</organism>
<comment type="caution">
    <text evidence="1">The sequence shown here is derived from an EMBL/GenBank/DDBJ whole genome shotgun (WGS) entry which is preliminary data.</text>
</comment>
<reference evidence="1" key="1">
    <citation type="journal article" date="2014" name="Front. Microbiol.">
        <title>High frequency of phylogenetically diverse reductive dehalogenase-homologous genes in deep subseafloor sedimentary metagenomes.</title>
        <authorList>
            <person name="Kawai M."/>
            <person name="Futagami T."/>
            <person name="Toyoda A."/>
            <person name="Takaki Y."/>
            <person name="Nishi S."/>
            <person name="Hori S."/>
            <person name="Arai W."/>
            <person name="Tsubouchi T."/>
            <person name="Morono Y."/>
            <person name="Uchiyama I."/>
            <person name="Ito T."/>
            <person name="Fujiyama A."/>
            <person name="Inagaki F."/>
            <person name="Takami H."/>
        </authorList>
    </citation>
    <scope>NUCLEOTIDE SEQUENCE</scope>
    <source>
        <strain evidence="1">Expedition CK06-06</strain>
    </source>
</reference>
<protein>
    <submittedName>
        <fullName evidence="1">Uncharacterized protein</fullName>
    </submittedName>
</protein>
<evidence type="ECO:0000313" key="1">
    <source>
        <dbReference type="EMBL" id="GAH33626.1"/>
    </source>
</evidence>